<dbReference type="AlphaFoldDB" id="A0A0F9KQU9"/>
<organism evidence="1">
    <name type="scientific">marine sediment metagenome</name>
    <dbReference type="NCBI Taxonomy" id="412755"/>
    <lineage>
        <taxon>unclassified sequences</taxon>
        <taxon>metagenomes</taxon>
        <taxon>ecological metagenomes</taxon>
    </lineage>
</organism>
<proteinExistence type="predicted"/>
<evidence type="ECO:0000313" key="1">
    <source>
        <dbReference type="EMBL" id="KKM17790.1"/>
    </source>
</evidence>
<gene>
    <name evidence="1" type="ORF">LCGC14_1672230</name>
</gene>
<dbReference type="EMBL" id="LAZR01014369">
    <property type="protein sequence ID" value="KKM17790.1"/>
    <property type="molecule type" value="Genomic_DNA"/>
</dbReference>
<reference evidence="1" key="1">
    <citation type="journal article" date="2015" name="Nature">
        <title>Complex archaea that bridge the gap between prokaryotes and eukaryotes.</title>
        <authorList>
            <person name="Spang A."/>
            <person name="Saw J.H."/>
            <person name="Jorgensen S.L."/>
            <person name="Zaremba-Niedzwiedzka K."/>
            <person name="Martijn J."/>
            <person name="Lind A.E."/>
            <person name="van Eijk R."/>
            <person name="Schleper C."/>
            <person name="Guy L."/>
            <person name="Ettema T.J."/>
        </authorList>
    </citation>
    <scope>NUCLEOTIDE SEQUENCE</scope>
</reference>
<protein>
    <submittedName>
        <fullName evidence="1">Uncharacterized protein</fullName>
    </submittedName>
</protein>
<comment type="caution">
    <text evidence="1">The sequence shown here is derived from an EMBL/GenBank/DDBJ whole genome shotgun (WGS) entry which is preliminary data.</text>
</comment>
<name>A0A0F9KQU9_9ZZZZ</name>
<sequence>MTDKERKRLKEMAPYPDLLLDYVQGLLNEQYDEGWDNCDVTHGVDTG</sequence>
<accession>A0A0F9KQU9</accession>